<accession>A0A8B7Z6M4</accession>
<dbReference type="OMA" id="YAIGMLE"/>
<dbReference type="Proteomes" id="UP000694845">
    <property type="component" value="Unplaced"/>
</dbReference>
<keyword evidence="2" id="KW-1133">Transmembrane helix</keyword>
<feature type="transmembrane region" description="Helical" evidence="2">
    <location>
        <begin position="69"/>
        <end position="94"/>
    </location>
</feature>
<dbReference type="KEGG" id="aplc:110984583"/>
<dbReference type="RefSeq" id="XP_022100607.1">
    <property type="nucleotide sequence ID" value="XM_022244915.1"/>
</dbReference>
<keyword evidence="3" id="KW-1185">Reference proteome</keyword>
<evidence type="ECO:0000256" key="2">
    <source>
        <dbReference type="SAM" id="Phobius"/>
    </source>
</evidence>
<evidence type="ECO:0000313" key="3">
    <source>
        <dbReference type="Proteomes" id="UP000694845"/>
    </source>
</evidence>
<protein>
    <submittedName>
        <fullName evidence="4">Uncharacterized protein LOC110984583</fullName>
    </submittedName>
</protein>
<feature type="transmembrane region" description="Helical" evidence="2">
    <location>
        <begin position="106"/>
        <end position="131"/>
    </location>
</feature>
<dbReference type="AlphaFoldDB" id="A0A8B7Z6M4"/>
<name>A0A8B7Z6M4_ACAPL</name>
<evidence type="ECO:0000313" key="4">
    <source>
        <dbReference type="RefSeq" id="XP_022100607.1"/>
    </source>
</evidence>
<feature type="region of interest" description="Disordered" evidence="1">
    <location>
        <begin position="185"/>
        <end position="205"/>
    </location>
</feature>
<dbReference type="GeneID" id="110984583"/>
<feature type="transmembrane region" description="Helical" evidence="2">
    <location>
        <begin position="12"/>
        <end position="34"/>
    </location>
</feature>
<feature type="transmembrane region" description="Helical" evidence="2">
    <location>
        <begin position="40"/>
        <end position="62"/>
    </location>
</feature>
<sequence>MDNFKRLMRAVGIIHLIDGILLPILWGLGFLFVGTYYSPIAAPVWGGALFLIPAGILSLVVISTRNRKLLVTCGAFNLMGEVAVWIAGGATVYVLIADLNLSDELYIADVAIDILTIVLCGLEIVACFIGVRGIRYAIGMLEEQSTQANGTTVVCNAQGCDNPTMQQHPGQPAQVQIVGASTQGQYPEQQGHYPGQQKHYPGHASGNLSVVRKAKRLDPVA</sequence>
<reference evidence="4" key="1">
    <citation type="submission" date="2025-08" db="UniProtKB">
        <authorList>
            <consortium name="RefSeq"/>
        </authorList>
    </citation>
    <scope>IDENTIFICATION</scope>
</reference>
<gene>
    <name evidence="4" type="primary">LOC110984583</name>
</gene>
<keyword evidence="2" id="KW-0472">Membrane</keyword>
<evidence type="ECO:0000256" key="1">
    <source>
        <dbReference type="SAM" id="MobiDB-lite"/>
    </source>
</evidence>
<keyword evidence="2" id="KW-0812">Transmembrane</keyword>
<organism evidence="3 4">
    <name type="scientific">Acanthaster planci</name>
    <name type="common">Crown-of-thorns starfish</name>
    <dbReference type="NCBI Taxonomy" id="133434"/>
    <lineage>
        <taxon>Eukaryota</taxon>
        <taxon>Metazoa</taxon>
        <taxon>Echinodermata</taxon>
        <taxon>Eleutherozoa</taxon>
        <taxon>Asterozoa</taxon>
        <taxon>Asteroidea</taxon>
        <taxon>Valvatacea</taxon>
        <taxon>Valvatida</taxon>
        <taxon>Acanthasteridae</taxon>
        <taxon>Acanthaster</taxon>
    </lineage>
</organism>
<proteinExistence type="predicted"/>